<dbReference type="Gramene" id="rna-AYBTSS11_LOCUS2241">
    <property type="protein sequence ID" value="CAJ1863725.1"/>
    <property type="gene ID" value="gene-AYBTSS11_LOCUS2241"/>
</dbReference>
<dbReference type="EMBL" id="OY731398">
    <property type="protein sequence ID" value="CAJ1863725.1"/>
    <property type="molecule type" value="Genomic_DNA"/>
</dbReference>
<dbReference type="AlphaFoldDB" id="A0AA86RSM1"/>
<name>A0AA86RSM1_9FABA</name>
<protein>
    <submittedName>
        <fullName evidence="1">Uncharacterized protein</fullName>
    </submittedName>
</protein>
<accession>A0AA86RSM1</accession>
<keyword evidence="2" id="KW-1185">Reference proteome</keyword>
<reference evidence="1" key="1">
    <citation type="submission" date="2023-10" db="EMBL/GenBank/DDBJ databases">
        <authorList>
            <person name="Domelevo Entfellner J.-B."/>
        </authorList>
    </citation>
    <scope>NUCLEOTIDE SEQUENCE</scope>
</reference>
<proteinExistence type="predicted"/>
<sequence>MDDSESLSHQVILGPATVNHYLSSSNRGTRKLRIHRNVKVGRVTKSICKHHGYDAITSRHKLLRLHEGSTYDVSHREIETWQ</sequence>
<dbReference type="Proteomes" id="UP001189624">
    <property type="component" value="Chromosome 1"/>
</dbReference>
<evidence type="ECO:0000313" key="2">
    <source>
        <dbReference type="Proteomes" id="UP001189624"/>
    </source>
</evidence>
<gene>
    <name evidence="1" type="ORF">AYBTSS11_LOCUS2241</name>
</gene>
<evidence type="ECO:0000313" key="1">
    <source>
        <dbReference type="EMBL" id="CAJ1863725.1"/>
    </source>
</evidence>
<organism evidence="1 2">
    <name type="scientific">Sphenostylis stenocarpa</name>
    <dbReference type="NCBI Taxonomy" id="92480"/>
    <lineage>
        <taxon>Eukaryota</taxon>
        <taxon>Viridiplantae</taxon>
        <taxon>Streptophyta</taxon>
        <taxon>Embryophyta</taxon>
        <taxon>Tracheophyta</taxon>
        <taxon>Spermatophyta</taxon>
        <taxon>Magnoliopsida</taxon>
        <taxon>eudicotyledons</taxon>
        <taxon>Gunneridae</taxon>
        <taxon>Pentapetalae</taxon>
        <taxon>rosids</taxon>
        <taxon>fabids</taxon>
        <taxon>Fabales</taxon>
        <taxon>Fabaceae</taxon>
        <taxon>Papilionoideae</taxon>
        <taxon>50 kb inversion clade</taxon>
        <taxon>NPAAA clade</taxon>
        <taxon>indigoferoid/millettioid clade</taxon>
        <taxon>Phaseoleae</taxon>
        <taxon>Sphenostylis</taxon>
    </lineage>
</organism>